<dbReference type="PaxDb" id="6945-B7Q7K1"/>
<dbReference type="InterPro" id="IPR026091">
    <property type="entry name" value="HPS4"/>
</dbReference>
<feature type="compositionally biased region" description="Basic and acidic residues" evidence="1">
    <location>
        <begin position="452"/>
        <end position="462"/>
    </location>
</feature>
<keyword evidence="4" id="KW-1185">Reference proteome</keyword>
<evidence type="ECO:0000313" key="3">
    <source>
        <dbReference type="EnsemblMetazoa" id="ISCW011656-PA"/>
    </source>
</evidence>
<dbReference type="VEuPathDB" id="VectorBase:ISCI011656"/>
<protein>
    <submittedName>
        <fullName evidence="2 3">Uncharacterized protein</fullName>
    </submittedName>
</protein>
<dbReference type="EnsemblMetazoa" id="ISCW011656-RA">
    <property type="protein sequence ID" value="ISCW011656-PA"/>
    <property type="gene ID" value="ISCW011656"/>
</dbReference>
<dbReference type="Proteomes" id="UP000001555">
    <property type="component" value="Unassembled WGS sequence"/>
</dbReference>
<dbReference type="GO" id="GO:0005765">
    <property type="term" value="C:lysosomal membrane"/>
    <property type="evidence" value="ECO:0000318"/>
    <property type="project" value="GO_Central"/>
</dbReference>
<dbReference type="GO" id="GO:0006605">
    <property type="term" value="P:protein targeting"/>
    <property type="evidence" value="ECO:0000318"/>
    <property type="project" value="GO_Central"/>
</dbReference>
<dbReference type="STRING" id="6945.B7Q7K1"/>
<dbReference type="HOGENOM" id="CLU_472731_0_0_1"/>
<feature type="compositionally biased region" description="Basic and acidic residues" evidence="1">
    <location>
        <begin position="124"/>
        <end position="136"/>
    </location>
</feature>
<evidence type="ECO:0000256" key="1">
    <source>
        <dbReference type="SAM" id="MobiDB-lite"/>
    </source>
</evidence>
<sequence length="577" mass="64257">MPVDQRCDLCCQLVGMVHFFDSCFDTPELVALSDMRFAIRLLGDYIVLAMEDVHVRYQLPPGVRIVCVYVTPARLKDLASINKHSNQEPKELDKYADLTSEEASCPNKPDVPDGPEQAMDTPDDFSHPTRDGKNDSLSDVDSSLSSQTTTKSNGGVPFTTNVPSTTEKQSLPDSDFLSDFDSAEDIRVKDACMERLRDLQKTVEDCLRISEENLAHTILQRKATHRRHSKMSLRRQATMSNLYESCKFSNPTHKNREKSASCAGCYDDDITQSYGACMGYGSAGLLYQAENLQTPELFRHENNSRVIQPNTHPPGNCTEVVMFEQGNNVLRDLYTDKVEKALAKLKNLRSVFSGIKKKSLREDGGSFSMIKETLLRAKCQASMEHPLVTSCFETSVMTGLPPVVQVDLVEPLEVGEHGKGSRVTRGDVTTTRQGPRARENGTQQQPLSLESCEPRDKNENEHTASTGRCRGDRTDEGELCRVTLFIQRHCGMVCMVLLAQGFEEDESLVQSLWKRGIGVLGDLEVAAKSWQLQPGELEAADAEGPLRLVYHSKLHTFTGTMVRESIVHGLKTKRTTG</sequence>
<feature type="region of interest" description="Disordered" evidence="1">
    <location>
        <begin position="415"/>
        <end position="472"/>
    </location>
</feature>
<feature type="region of interest" description="Disordered" evidence="1">
    <location>
        <begin position="98"/>
        <end position="175"/>
    </location>
</feature>
<proteinExistence type="predicted"/>
<evidence type="ECO:0000313" key="2">
    <source>
        <dbReference type="EMBL" id="EEC14823.1"/>
    </source>
</evidence>
<dbReference type="AlphaFoldDB" id="B7Q7K1"/>
<dbReference type="PANTHER" id="PTHR14407">
    <property type="entry name" value="HERMANSKY-PUDLAK SYNDROME 4 PROTEIN LIGHT-EAR PROTEIN-RELATED"/>
    <property type="match status" value="1"/>
</dbReference>
<dbReference type="InParanoid" id="B7Q7K1"/>
<reference evidence="3" key="2">
    <citation type="submission" date="2020-05" db="UniProtKB">
        <authorList>
            <consortium name="EnsemblMetazoa"/>
        </authorList>
    </citation>
    <scope>IDENTIFICATION</scope>
    <source>
        <strain evidence="3">wikel</strain>
    </source>
</reference>
<dbReference type="EMBL" id="ABJB011061735">
    <property type="status" value="NOT_ANNOTATED_CDS"/>
    <property type="molecule type" value="Genomic_DNA"/>
</dbReference>
<dbReference type="EMBL" id="ABJB010918701">
    <property type="status" value="NOT_ANNOTATED_CDS"/>
    <property type="molecule type" value="Genomic_DNA"/>
</dbReference>
<accession>B7Q7K1</accession>
<dbReference type="GO" id="GO:0031085">
    <property type="term" value="C:BLOC-3 complex"/>
    <property type="evidence" value="ECO:0000318"/>
    <property type="project" value="GO_Central"/>
</dbReference>
<gene>
    <name evidence="2" type="ORF">IscW_ISCW011656</name>
</gene>
<dbReference type="GO" id="GO:0031267">
    <property type="term" value="F:small GTPase binding"/>
    <property type="evidence" value="ECO:0000318"/>
    <property type="project" value="GO_Central"/>
</dbReference>
<evidence type="ECO:0000313" key="4">
    <source>
        <dbReference type="Proteomes" id="UP000001555"/>
    </source>
</evidence>
<feature type="compositionally biased region" description="Polar residues" evidence="1">
    <location>
        <begin position="147"/>
        <end position="169"/>
    </location>
</feature>
<reference evidence="2 4" key="1">
    <citation type="submission" date="2008-03" db="EMBL/GenBank/DDBJ databases">
        <title>Annotation of Ixodes scapularis.</title>
        <authorList>
            <consortium name="Ixodes scapularis Genome Project Consortium"/>
            <person name="Caler E."/>
            <person name="Hannick L.I."/>
            <person name="Bidwell S."/>
            <person name="Joardar V."/>
            <person name="Thiagarajan M."/>
            <person name="Amedeo P."/>
            <person name="Galinsky K.J."/>
            <person name="Schobel S."/>
            <person name="Inman J."/>
            <person name="Hostetler J."/>
            <person name="Miller J."/>
            <person name="Hammond M."/>
            <person name="Megy K."/>
            <person name="Lawson D."/>
            <person name="Kodira C."/>
            <person name="Sutton G."/>
            <person name="Meyer J."/>
            <person name="Hill C.A."/>
            <person name="Birren B."/>
            <person name="Nene V."/>
            <person name="Collins F."/>
            <person name="Alarcon-Chaidez F."/>
            <person name="Wikel S."/>
            <person name="Strausberg R."/>
        </authorList>
    </citation>
    <scope>NUCLEOTIDE SEQUENCE [LARGE SCALE GENOMIC DNA]</scope>
    <source>
        <strain evidence="4">Wikel</strain>
        <strain evidence="2">Wikel colony</strain>
    </source>
</reference>
<dbReference type="VEuPathDB" id="VectorBase:ISCW011656"/>
<dbReference type="EMBL" id="ABJB010402963">
    <property type="status" value="NOT_ANNOTATED_CDS"/>
    <property type="molecule type" value="Genomic_DNA"/>
</dbReference>
<dbReference type="GO" id="GO:1903232">
    <property type="term" value="P:melanosome assembly"/>
    <property type="evidence" value="ECO:0000318"/>
    <property type="project" value="GO_Central"/>
</dbReference>
<organism>
    <name type="scientific">Ixodes scapularis</name>
    <name type="common">Black-legged tick</name>
    <name type="synonym">Deer tick</name>
    <dbReference type="NCBI Taxonomy" id="6945"/>
    <lineage>
        <taxon>Eukaryota</taxon>
        <taxon>Metazoa</taxon>
        <taxon>Ecdysozoa</taxon>
        <taxon>Arthropoda</taxon>
        <taxon>Chelicerata</taxon>
        <taxon>Arachnida</taxon>
        <taxon>Acari</taxon>
        <taxon>Parasitiformes</taxon>
        <taxon>Ixodida</taxon>
        <taxon>Ixodoidea</taxon>
        <taxon>Ixodidae</taxon>
        <taxon>Ixodinae</taxon>
        <taxon>Ixodes</taxon>
    </lineage>
</organism>
<feature type="compositionally biased region" description="Low complexity" evidence="1">
    <location>
        <begin position="137"/>
        <end position="146"/>
    </location>
</feature>
<dbReference type="PANTHER" id="PTHR14407:SF9">
    <property type="entry name" value="BLOC-3 COMPLEX MEMBER HPS4"/>
    <property type="match status" value="1"/>
</dbReference>
<dbReference type="VEuPathDB" id="VectorBase:ISCP_033569"/>
<name>B7Q7K1_IXOSC</name>
<dbReference type="EMBL" id="DS875887">
    <property type="protein sequence ID" value="EEC14823.1"/>
    <property type="molecule type" value="Genomic_DNA"/>
</dbReference>
<dbReference type="GO" id="GO:0031410">
    <property type="term" value="C:cytoplasmic vesicle"/>
    <property type="evidence" value="ECO:0000318"/>
    <property type="project" value="GO_Central"/>
</dbReference>
<dbReference type="OrthoDB" id="16754at2759"/>